<dbReference type="HAMAP" id="MF_00109">
    <property type="entry name" value="Shikimate_kinase"/>
    <property type="match status" value="1"/>
</dbReference>
<dbReference type="AlphaFoldDB" id="A0A7W0HSC4"/>
<dbReference type="GO" id="GO:0000287">
    <property type="term" value="F:magnesium ion binding"/>
    <property type="evidence" value="ECO:0007669"/>
    <property type="project" value="UniProtKB-UniRule"/>
</dbReference>
<dbReference type="UniPathway" id="UPA00053">
    <property type="reaction ID" value="UER00088"/>
</dbReference>
<comment type="similarity">
    <text evidence="7">Belongs to the shikimate kinase family.</text>
</comment>
<evidence type="ECO:0000256" key="3">
    <source>
        <dbReference type="ARBA" id="ARBA00022741"/>
    </source>
</evidence>
<keyword evidence="7" id="KW-0479">Metal-binding</keyword>
<keyword evidence="2 7" id="KW-0808">Transferase</keyword>
<sequence length="158" mass="17117">MSKNKPVVVIGLMGSGKTTVALLLAQALDLPMSDSDPWLREHCGASAAELAAQDVGNLHALESRHVLEALRTPQVIAAAASVVENPEVRQALKGALVVWLDAPDEVLKARMKSGTHRPLFDPAAMRARREPYFREIADVRVDVAENKPEEVVARILAL</sequence>
<name>A0A7W0HSC4_9ACTN</name>
<dbReference type="GO" id="GO:0009073">
    <property type="term" value="P:aromatic amino acid family biosynthetic process"/>
    <property type="evidence" value="ECO:0007669"/>
    <property type="project" value="UniProtKB-KW"/>
</dbReference>
<feature type="binding site" evidence="7">
    <location>
        <begin position="14"/>
        <end position="19"/>
    </location>
    <ligand>
        <name>ATP</name>
        <dbReference type="ChEBI" id="CHEBI:30616"/>
    </ligand>
</feature>
<dbReference type="Gene3D" id="3.40.50.300">
    <property type="entry name" value="P-loop containing nucleotide triphosphate hydrolases"/>
    <property type="match status" value="1"/>
</dbReference>
<keyword evidence="7" id="KW-0460">Magnesium</keyword>
<comment type="cofactor">
    <cofactor evidence="7">
        <name>Mg(2+)</name>
        <dbReference type="ChEBI" id="CHEBI:18420"/>
    </cofactor>
    <text evidence="7">Binds 1 Mg(2+) ion per subunit.</text>
</comment>
<dbReference type="PANTHER" id="PTHR21087">
    <property type="entry name" value="SHIKIMATE KINASE"/>
    <property type="match status" value="1"/>
</dbReference>
<dbReference type="GO" id="GO:0005829">
    <property type="term" value="C:cytosol"/>
    <property type="evidence" value="ECO:0007669"/>
    <property type="project" value="TreeGrafter"/>
</dbReference>
<dbReference type="GO" id="GO:0005524">
    <property type="term" value="F:ATP binding"/>
    <property type="evidence" value="ECO:0007669"/>
    <property type="project" value="UniProtKB-UniRule"/>
</dbReference>
<dbReference type="PRINTS" id="PR01100">
    <property type="entry name" value="SHIKIMTKNASE"/>
</dbReference>
<comment type="catalytic activity">
    <reaction evidence="7">
        <text>shikimate + ATP = 3-phosphoshikimate + ADP + H(+)</text>
        <dbReference type="Rhea" id="RHEA:13121"/>
        <dbReference type="ChEBI" id="CHEBI:15378"/>
        <dbReference type="ChEBI" id="CHEBI:30616"/>
        <dbReference type="ChEBI" id="CHEBI:36208"/>
        <dbReference type="ChEBI" id="CHEBI:145989"/>
        <dbReference type="ChEBI" id="CHEBI:456216"/>
        <dbReference type="EC" id="2.7.1.71"/>
    </reaction>
</comment>
<dbReference type="PANTHER" id="PTHR21087:SF16">
    <property type="entry name" value="SHIKIMATE KINASE 1, CHLOROPLASTIC"/>
    <property type="match status" value="1"/>
</dbReference>
<gene>
    <name evidence="7" type="primary">aroK</name>
    <name evidence="8" type="ORF">HNR30_005236</name>
</gene>
<evidence type="ECO:0000256" key="5">
    <source>
        <dbReference type="ARBA" id="ARBA00022840"/>
    </source>
</evidence>
<feature type="binding site" evidence="7">
    <location>
        <position position="36"/>
    </location>
    <ligand>
        <name>substrate</name>
    </ligand>
</feature>
<dbReference type="InterPro" id="IPR027417">
    <property type="entry name" value="P-loop_NTPase"/>
</dbReference>
<dbReference type="RefSeq" id="WP_220133990.1">
    <property type="nucleotide sequence ID" value="NZ_BAABAM010000005.1"/>
</dbReference>
<evidence type="ECO:0000256" key="2">
    <source>
        <dbReference type="ARBA" id="ARBA00022679"/>
    </source>
</evidence>
<keyword evidence="5 7" id="KW-0067">ATP-binding</keyword>
<evidence type="ECO:0000313" key="9">
    <source>
        <dbReference type="Proteomes" id="UP000530928"/>
    </source>
</evidence>
<evidence type="ECO:0000256" key="6">
    <source>
        <dbReference type="ARBA" id="ARBA00023141"/>
    </source>
</evidence>
<comment type="caution">
    <text evidence="7">Lacks conserved residue(s) required for the propagation of feature annotation.</text>
</comment>
<protein>
    <recommendedName>
        <fullName evidence="7">Shikimate kinase</fullName>
        <shortName evidence="7">SK</shortName>
        <ecNumber evidence="7">2.7.1.71</ecNumber>
    </recommendedName>
</protein>
<dbReference type="GO" id="GO:0004765">
    <property type="term" value="F:shikimate kinase activity"/>
    <property type="evidence" value="ECO:0007669"/>
    <property type="project" value="UniProtKB-UniRule"/>
</dbReference>
<dbReference type="InterPro" id="IPR031322">
    <property type="entry name" value="Shikimate/glucono_kinase"/>
</dbReference>
<evidence type="ECO:0000256" key="1">
    <source>
        <dbReference type="ARBA" id="ARBA00022605"/>
    </source>
</evidence>
<dbReference type="EMBL" id="JACDUR010000005">
    <property type="protein sequence ID" value="MBA2893875.1"/>
    <property type="molecule type" value="Genomic_DNA"/>
</dbReference>
<dbReference type="GO" id="GO:0008652">
    <property type="term" value="P:amino acid biosynthetic process"/>
    <property type="evidence" value="ECO:0007669"/>
    <property type="project" value="UniProtKB-KW"/>
</dbReference>
<feature type="binding site" evidence="7">
    <location>
        <position position="18"/>
    </location>
    <ligand>
        <name>Mg(2+)</name>
        <dbReference type="ChEBI" id="CHEBI:18420"/>
    </ligand>
</feature>
<keyword evidence="7" id="KW-0963">Cytoplasm</keyword>
<dbReference type="EC" id="2.7.1.71" evidence="7"/>
<reference evidence="8 9" key="1">
    <citation type="submission" date="2020-07" db="EMBL/GenBank/DDBJ databases">
        <title>Genomic Encyclopedia of Type Strains, Phase IV (KMG-IV): sequencing the most valuable type-strain genomes for metagenomic binning, comparative biology and taxonomic classification.</title>
        <authorList>
            <person name="Goeker M."/>
        </authorList>
    </citation>
    <scope>NUCLEOTIDE SEQUENCE [LARGE SCALE GENOMIC DNA]</scope>
    <source>
        <strain evidence="8 9">DSM 45533</strain>
    </source>
</reference>
<comment type="function">
    <text evidence="7">Catalyzes the specific phosphorylation of the 3-hydroxyl group of shikimic acid using ATP as a cosubstrate.</text>
</comment>
<comment type="pathway">
    <text evidence="7">Metabolic intermediate biosynthesis; chorismate biosynthesis; chorismate from D-erythrose 4-phosphate and phosphoenolpyruvate: step 5/7.</text>
</comment>
<keyword evidence="9" id="KW-1185">Reference proteome</keyword>
<feature type="binding site" evidence="7">
    <location>
        <position position="117"/>
    </location>
    <ligand>
        <name>ATP</name>
        <dbReference type="ChEBI" id="CHEBI:30616"/>
    </ligand>
</feature>
<dbReference type="Proteomes" id="UP000530928">
    <property type="component" value="Unassembled WGS sequence"/>
</dbReference>
<evidence type="ECO:0000256" key="7">
    <source>
        <dbReference type="HAMAP-Rule" id="MF_00109"/>
    </source>
</evidence>
<organism evidence="8 9">
    <name type="scientific">Nonomuraea soli</name>
    <dbReference type="NCBI Taxonomy" id="1032476"/>
    <lineage>
        <taxon>Bacteria</taxon>
        <taxon>Bacillati</taxon>
        <taxon>Actinomycetota</taxon>
        <taxon>Actinomycetes</taxon>
        <taxon>Streptosporangiales</taxon>
        <taxon>Streptosporangiaceae</taxon>
        <taxon>Nonomuraea</taxon>
    </lineage>
</organism>
<dbReference type="InterPro" id="IPR000623">
    <property type="entry name" value="Shikimate_kinase/TSH1"/>
</dbReference>
<dbReference type="GO" id="GO:0009423">
    <property type="term" value="P:chorismate biosynthetic process"/>
    <property type="evidence" value="ECO:0007669"/>
    <property type="project" value="UniProtKB-UniRule"/>
</dbReference>
<comment type="subcellular location">
    <subcellularLocation>
        <location evidence="7">Cytoplasm</location>
    </subcellularLocation>
</comment>
<dbReference type="Pfam" id="PF01202">
    <property type="entry name" value="SKI"/>
    <property type="match status" value="1"/>
</dbReference>
<comment type="subunit">
    <text evidence="7">Monomer.</text>
</comment>
<proteinExistence type="inferred from homology"/>
<keyword evidence="1 7" id="KW-0028">Amino-acid biosynthesis</keyword>
<comment type="caution">
    <text evidence="8">The sequence shown here is derived from an EMBL/GenBank/DDBJ whole genome shotgun (WGS) entry which is preliminary data.</text>
</comment>
<accession>A0A7W0HSC4</accession>
<keyword evidence="4 7" id="KW-0418">Kinase</keyword>
<feature type="binding site" evidence="7">
    <location>
        <position position="129"/>
    </location>
    <ligand>
        <name>substrate</name>
    </ligand>
</feature>
<keyword evidence="6 7" id="KW-0057">Aromatic amino acid biosynthesis</keyword>
<keyword evidence="3 7" id="KW-0547">Nucleotide-binding</keyword>
<evidence type="ECO:0000313" key="8">
    <source>
        <dbReference type="EMBL" id="MBA2893875.1"/>
    </source>
</evidence>
<evidence type="ECO:0000256" key="4">
    <source>
        <dbReference type="ARBA" id="ARBA00022777"/>
    </source>
</evidence>
<dbReference type="SUPFAM" id="SSF52540">
    <property type="entry name" value="P-loop containing nucleoside triphosphate hydrolases"/>
    <property type="match status" value="1"/>
</dbReference>